<feature type="domain" description="HTH luxR-type" evidence="4">
    <location>
        <begin position="7"/>
        <end position="72"/>
    </location>
</feature>
<dbReference type="GO" id="GO:0006355">
    <property type="term" value="P:regulation of DNA-templated transcription"/>
    <property type="evidence" value="ECO:0007669"/>
    <property type="project" value="InterPro"/>
</dbReference>
<reference evidence="5 6" key="1">
    <citation type="submission" date="2016-10" db="EMBL/GenBank/DDBJ databases">
        <authorList>
            <person name="de Groot N.N."/>
        </authorList>
    </citation>
    <scope>NUCLEOTIDE SEQUENCE [LARGE SCALE GENOMIC DNA]</scope>
    <source>
        <strain evidence="5 6">BS2772</strain>
    </source>
</reference>
<dbReference type="Pfam" id="PF00196">
    <property type="entry name" value="GerE"/>
    <property type="match status" value="1"/>
</dbReference>
<keyword evidence="1" id="KW-0805">Transcription regulation</keyword>
<evidence type="ECO:0000256" key="1">
    <source>
        <dbReference type="ARBA" id="ARBA00023015"/>
    </source>
</evidence>
<evidence type="ECO:0000313" key="5">
    <source>
        <dbReference type="EMBL" id="SDN14464.1"/>
    </source>
</evidence>
<sequence>MSQRVRTGSSVLKITSRESEVMDLLVHGLTNKEIGRELGISNHTVRDHISAMLRKTNTASRVELAVFISAREKPLNASRTCMPLELLRR</sequence>
<keyword evidence="3" id="KW-0804">Transcription</keyword>
<dbReference type="GO" id="GO:0003677">
    <property type="term" value="F:DNA binding"/>
    <property type="evidence" value="ECO:0007669"/>
    <property type="project" value="UniProtKB-KW"/>
</dbReference>
<protein>
    <submittedName>
        <fullName evidence="5">Regulatory protein, luxR family</fullName>
    </submittedName>
</protein>
<dbReference type="PROSITE" id="PS50043">
    <property type="entry name" value="HTH_LUXR_2"/>
    <property type="match status" value="1"/>
</dbReference>
<dbReference type="PROSITE" id="PS00622">
    <property type="entry name" value="HTH_LUXR_1"/>
    <property type="match status" value="1"/>
</dbReference>
<keyword evidence="2" id="KW-0238">DNA-binding</keyword>
<evidence type="ECO:0000313" key="6">
    <source>
        <dbReference type="Proteomes" id="UP000182470"/>
    </source>
</evidence>
<dbReference type="AlphaFoldDB" id="A0A1G9YZG0"/>
<gene>
    <name evidence="5" type="ORF">SAMN04490179_2759</name>
</gene>
<dbReference type="SUPFAM" id="SSF46894">
    <property type="entry name" value="C-terminal effector domain of the bipartite response regulators"/>
    <property type="match status" value="1"/>
</dbReference>
<dbReference type="PRINTS" id="PR00038">
    <property type="entry name" value="HTHLUXR"/>
</dbReference>
<dbReference type="InterPro" id="IPR000792">
    <property type="entry name" value="Tscrpt_reg_LuxR_C"/>
</dbReference>
<dbReference type="Gene3D" id="1.10.10.10">
    <property type="entry name" value="Winged helix-like DNA-binding domain superfamily/Winged helix DNA-binding domain"/>
    <property type="match status" value="1"/>
</dbReference>
<evidence type="ECO:0000259" key="4">
    <source>
        <dbReference type="PROSITE" id="PS50043"/>
    </source>
</evidence>
<dbReference type="InterPro" id="IPR016032">
    <property type="entry name" value="Sig_transdc_resp-reg_C-effctor"/>
</dbReference>
<dbReference type="Proteomes" id="UP000182470">
    <property type="component" value="Chromosome I"/>
</dbReference>
<dbReference type="PANTHER" id="PTHR44688">
    <property type="entry name" value="DNA-BINDING TRANSCRIPTIONAL ACTIVATOR DEVR_DOSR"/>
    <property type="match status" value="1"/>
</dbReference>
<evidence type="ECO:0000256" key="3">
    <source>
        <dbReference type="ARBA" id="ARBA00023163"/>
    </source>
</evidence>
<evidence type="ECO:0000256" key="2">
    <source>
        <dbReference type="ARBA" id="ARBA00023125"/>
    </source>
</evidence>
<dbReference type="CDD" id="cd06170">
    <property type="entry name" value="LuxR_C_like"/>
    <property type="match status" value="1"/>
</dbReference>
<dbReference type="SMART" id="SM00421">
    <property type="entry name" value="HTH_LUXR"/>
    <property type="match status" value="1"/>
</dbReference>
<dbReference type="PANTHER" id="PTHR44688:SF16">
    <property type="entry name" value="DNA-BINDING TRANSCRIPTIONAL ACTIVATOR DEVR_DOSR"/>
    <property type="match status" value="1"/>
</dbReference>
<organism evidence="5 6">
    <name type="scientific">Pseudomonas antarctica</name>
    <dbReference type="NCBI Taxonomy" id="219572"/>
    <lineage>
        <taxon>Bacteria</taxon>
        <taxon>Pseudomonadati</taxon>
        <taxon>Pseudomonadota</taxon>
        <taxon>Gammaproteobacteria</taxon>
        <taxon>Pseudomonadales</taxon>
        <taxon>Pseudomonadaceae</taxon>
        <taxon>Pseudomonas</taxon>
    </lineage>
</organism>
<accession>A0A1G9YZG0</accession>
<name>A0A1G9YZG0_9PSED</name>
<proteinExistence type="predicted"/>
<dbReference type="EMBL" id="LT629704">
    <property type="protein sequence ID" value="SDN14464.1"/>
    <property type="molecule type" value="Genomic_DNA"/>
</dbReference>
<dbReference type="InterPro" id="IPR036388">
    <property type="entry name" value="WH-like_DNA-bd_sf"/>
</dbReference>